<dbReference type="Pfam" id="PF00216">
    <property type="entry name" value="Bac_DNA_binding"/>
    <property type="match status" value="1"/>
</dbReference>
<dbReference type="InterPro" id="IPR020816">
    <property type="entry name" value="Histone-like_DNA-bd_CS"/>
</dbReference>
<dbReference type="PRINTS" id="PR01727">
    <property type="entry name" value="DNABINDINGHU"/>
</dbReference>
<evidence type="ECO:0000256" key="2">
    <source>
        <dbReference type="ARBA" id="ARBA00023125"/>
    </source>
</evidence>
<dbReference type="PANTHER" id="PTHR33175:SF3">
    <property type="entry name" value="DNA-BINDING PROTEIN HU-BETA"/>
    <property type="match status" value="1"/>
</dbReference>
<protein>
    <submittedName>
        <fullName evidence="4">DNA-binding protein HU</fullName>
    </submittedName>
</protein>
<name>A0A1G2CIQ9_9BACT</name>
<dbReference type="SMART" id="SM00411">
    <property type="entry name" value="BHL"/>
    <property type="match status" value="1"/>
</dbReference>
<dbReference type="STRING" id="1798649.A3B13_01520"/>
<organism evidence="4 5">
    <name type="scientific">Candidatus Liptonbacteria bacterium RIFCSPLOWO2_01_FULL_45_15</name>
    <dbReference type="NCBI Taxonomy" id="1798649"/>
    <lineage>
        <taxon>Bacteria</taxon>
        <taxon>Candidatus Liptoniibacteriota</taxon>
    </lineage>
</organism>
<comment type="similarity">
    <text evidence="3">Belongs to the bacterial histone-like protein family.</text>
</comment>
<dbReference type="Proteomes" id="UP000176287">
    <property type="component" value="Unassembled WGS sequence"/>
</dbReference>
<dbReference type="InterPro" id="IPR000119">
    <property type="entry name" value="Hist_DNA-bd"/>
</dbReference>
<accession>A0A1G2CIQ9</accession>
<dbReference type="AlphaFoldDB" id="A0A1G2CIQ9"/>
<evidence type="ECO:0000256" key="3">
    <source>
        <dbReference type="RuleBase" id="RU003939"/>
    </source>
</evidence>
<dbReference type="PROSITE" id="PS00045">
    <property type="entry name" value="HISTONE_LIKE"/>
    <property type="match status" value="1"/>
</dbReference>
<gene>
    <name evidence="4" type="ORF">A3B13_01520</name>
</gene>
<dbReference type="GO" id="GO:0030261">
    <property type="term" value="P:chromosome condensation"/>
    <property type="evidence" value="ECO:0007669"/>
    <property type="project" value="UniProtKB-KW"/>
</dbReference>
<dbReference type="PANTHER" id="PTHR33175">
    <property type="entry name" value="DNA-BINDING PROTEIN HU"/>
    <property type="match status" value="1"/>
</dbReference>
<comment type="caution">
    <text evidence="4">The sequence shown here is derived from an EMBL/GenBank/DDBJ whole genome shotgun (WGS) entry which is preliminary data.</text>
</comment>
<dbReference type="Gene3D" id="4.10.520.10">
    <property type="entry name" value="IHF-like DNA-binding proteins"/>
    <property type="match status" value="1"/>
</dbReference>
<dbReference type="EMBL" id="MHKZ01000024">
    <property type="protein sequence ID" value="OGZ00298.1"/>
    <property type="molecule type" value="Genomic_DNA"/>
</dbReference>
<evidence type="ECO:0000313" key="4">
    <source>
        <dbReference type="EMBL" id="OGZ00298.1"/>
    </source>
</evidence>
<dbReference type="CDD" id="cd13831">
    <property type="entry name" value="HU"/>
    <property type="match status" value="1"/>
</dbReference>
<keyword evidence="1" id="KW-0226">DNA condensation</keyword>
<evidence type="ECO:0000256" key="1">
    <source>
        <dbReference type="ARBA" id="ARBA00023067"/>
    </source>
</evidence>
<dbReference type="InterPro" id="IPR010992">
    <property type="entry name" value="IHF-like_DNA-bd_dom_sf"/>
</dbReference>
<evidence type="ECO:0000313" key="5">
    <source>
        <dbReference type="Proteomes" id="UP000176287"/>
    </source>
</evidence>
<reference evidence="4 5" key="1">
    <citation type="journal article" date="2016" name="Nat. Commun.">
        <title>Thousands of microbial genomes shed light on interconnected biogeochemical processes in an aquifer system.</title>
        <authorList>
            <person name="Anantharaman K."/>
            <person name="Brown C.T."/>
            <person name="Hug L.A."/>
            <person name="Sharon I."/>
            <person name="Castelle C.J."/>
            <person name="Probst A.J."/>
            <person name="Thomas B.C."/>
            <person name="Singh A."/>
            <person name="Wilkins M.J."/>
            <person name="Karaoz U."/>
            <person name="Brodie E.L."/>
            <person name="Williams K.H."/>
            <person name="Hubbard S.S."/>
            <person name="Banfield J.F."/>
        </authorList>
    </citation>
    <scope>NUCLEOTIDE SEQUENCE [LARGE SCALE GENOMIC DNA]</scope>
</reference>
<dbReference type="SUPFAM" id="SSF47729">
    <property type="entry name" value="IHF-like DNA-binding proteins"/>
    <property type="match status" value="1"/>
</dbReference>
<dbReference type="GO" id="GO:0003677">
    <property type="term" value="F:DNA binding"/>
    <property type="evidence" value="ECO:0007669"/>
    <property type="project" value="UniProtKB-KW"/>
</dbReference>
<proteinExistence type="inferred from homology"/>
<dbReference type="GO" id="GO:0030527">
    <property type="term" value="F:structural constituent of chromatin"/>
    <property type="evidence" value="ECO:0007669"/>
    <property type="project" value="InterPro"/>
</dbReference>
<keyword evidence="2 4" id="KW-0238">DNA-binding</keyword>
<sequence>MTKDGLIEEVMKAANIETKAAAHRAVEAVFDTITKTMGRGEDVAITGFGTFRIAKRAARQGRNPKTGETIQIKASIKPKFRAGKGLKEAVN</sequence>